<reference evidence="2 3" key="1">
    <citation type="submission" date="2020-08" db="EMBL/GenBank/DDBJ databases">
        <title>Sequencing the genomes of 1000 actinobacteria strains.</title>
        <authorList>
            <person name="Klenk H.-P."/>
        </authorList>
    </citation>
    <scope>NUCLEOTIDE SEQUENCE [LARGE SCALE GENOMIC DNA]</scope>
    <source>
        <strain evidence="2 3">DSM 45886</strain>
    </source>
</reference>
<name>A0A7W7WQA1_9ACTN</name>
<dbReference type="Pfam" id="PF00583">
    <property type="entry name" value="Acetyltransf_1"/>
    <property type="match status" value="1"/>
</dbReference>
<evidence type="ECO:0000313" key="3">
    <source>
        <dbReference type="Proteomes" id="UP000578819"/>
    </source>
</evidence>
<organism evidence="2 3">
    <name type="scientific">Micromonospora polyrhachis</name>
    <dbReference type="NCBI Taxonomy" id="1282883"/>
    <lineage>
        <taxon>Bacteria</taxon>
        <taxon>Bacillati</taxon>
        <taxon>Actinomycetota</taxon>
        <taxon>Actinomycetes</taxon>
        <taxon>Micromonosporales</taxon>
        <taxon>Micromonosporaceae</taxon>
        <taxon>Micromonospora</taxon>
    </lineage>
</organism>
<dbReference type="Gene3D" id="3.40.630.30">
    <property type="match status" value="1"/>
</dbReference>
<dbReference type="EMBL" id="JACHJW010000001">
    <property type="protein sequence ID" value="MBB4959614.1"/>
    <property type="molecule type" value="Genomic_DNA"/>
</dbReference>
<evidence type="ECO:0000313" key="2">
    <source>
        <dbReference type="EMBL" id="MBB4959614.1"/>
    </source>
</evidence>
<keyword evidence="3" id="KW-1185">Reference proteome</keyword>
<evidence type="ECO:0000259" key="1">
    <source>
        <dbReference type="PROSITE" id="PS51186"/>
    </source>
</evidence>
<protein>
    <submittedName>
        <fullName evidence="2">GNAT superfamily N-acetyltransferase</fullName>
    </submittedName>
</protein>
<dbReference type="GO" id="GO:0016747">
    <property type="term" value="F:acyltransferase activity, transferring groups other than amino-acyl groups"/>
    <property type="evidence" value="ECO:0007669"/>
    <property type="project" value="InterPro"/>
</dbReference>
<dbReference type="PROSITE" id="PS51186">
    <property type="entry name" value="GNAT"/>
    <property type="match status" value="1"/>
</dbReference>
<accession>A0A7W7WQA1</accession>
<sequence>MEIRVVPLDVTDDAAVERSYEIVAASDATDMPDLPPLCRQGFIAGLRHPMPGNQPWHGQALLDGMTVGHISVELPTIENTDNAGFELRVHPNHRRQGVGRALYEHARRLVLARGRKRIVGSVVAGLPGGPAWSEAGSTFAAAMGAKAVLTEVRRRLDVTAVDQPALDRVLAEARRKAEGYSLVQWAGMTPDAYLDDVAYLDGRLLQDAPMGDLEWEPSKVDANRIQAAEQVLALRGIRHYHSGMRHDASGRLVAWSLLNFAATSPWHAYQQITIVDPAHRGHRLGAIVKIENLRYALDAEPELSVVDTWNAAANDHMISINEAMGFRPVDNWTNWQQAL</sequence>
<comment type="caution">
    <text evidence="2">The sequence shown here is derived from an EMBL/GenBank/DDBJ whole genome shotgun (WGS) entry which is preliminary data.</text>
</comment>
<dbReference type="InterPro" id="IPR000182">
    <property type="entry name" value="GNAT_dom"/>
</dbReference>
<dbReference type="AlphaFoldDB" id="A0A7W7WQA1"/>
<dbReference type="RefSeq" id="WP_376771412.1">
    <property type="nucleotide sequence ID" value="NZ_JACHJW010000001.1"/>
</dbReference>
<dbReference type="SUPFAM" id="SSF55729">
    <property type="entry name" value="Acyl-CoA N-acyltransferases (Nat)"/>
    <property type="match status" value="2"/>
</dbReference>
<gene>
    <name evidence="2" type="ORF">FHR38_003347</name>
</gene>
<feature type="domain" description="N-acetyltransferase" evidence="1">
    <location>
        <begin position="1"/>
        <end position="206"/>
    </location>
</feature>
<dbReference type="Proteomes" id="UP000578819">
    <property type="component" value="Unassembled WGS sequence"/>
</dbReference>
<proteinExistence type="predicted"/>
<keyword evidence="2" id="KW-0808">Transferase</keyword>
<dbReference type="CDD" id="cd04301">
    <property type="entry name" value="NAT_SF"/>
    <property type="match status" value="1"/>
</dbReference>
<dbReference type="InterPro" id="IPR016181">
    <property type="entry name" value="Acyl_CoA_acyltransferase"/>
</dbReference>